<dbReference type="EMBL" id="JBFOLJ010000009">
    <property type="protein sequence ID" value="KAL2507776.1"/>
    <property type="molecule type" value="Genomic_DNA"/>
</dbReference>
<dbReference type="AlphaFoldDB" id="A0ABD1T586"/>
<keyword evidence="3" id="KW-1185">Reference proteome</keyword>
<feature type="chain" id="PRO_5044807372" evidence="1">
    <location>
        <begin position="23"/>
        <end position="172"/>
    </location>
</feature>
<dbReference type="Proteomes" id="UP001604277">
    <property type="component" value="Unassembled WGS sequence"/>
</dbReference>
<evidence type="ECO:0000313" key="2">
    <source>
        <dbReference type="EMBL" id="KAL2507776.1"/>
    </source>
</evidence>
<proteinExistence type="predicted"/>
<protein>
    <submittedName>
        <fullName evidence="2">Uncharacterized protein</fullName>
    </submittedName>
</protein>
<organism evidence="2 3">
    <name type="scientific">Forsythia ovata</name>
    <dbReference type="NCBI Taxonomy" id="205694"/>
    <lineage>
        <taxon>Eukaryota</taxon>
        <taxon>Viridiplantae</taxon>
        <taxon>Streptophyta</taxon>
        <taxon>Embryophyta</taxon>
        <taxon>Tracheophyta</taxon>
        <taxon>Spermatophyta</taxon>
        <taxon>Magnoliopsida</taxon>
        <taxon>eudicotyledons</taxon>
        <taxon>Gunneridae</taxon>
        <taxon>Pentapetalae</taxon>
        <taxon>asterids</taxon>
        <taxon>lamiids</taxon>
        <taxon>Lamiales</taxon>
        <taxon>Oleaceae</taxon>
        <taxon>Forsythieae</taxon>
        <taxon>Forsythia</taxon>
    </lineage>
</organism>
<comment type="caution">
    <text evidence="2">The sequence shown here is derived from an EMBL/GenBank/DDBJ whole genome shotgun (WGS) entry which is preliminary data.</text>
</comment>
<accession>A0ABD1T586</accession>
<gene>
    <name evidence="2" type="ORF">Fot_31423</name>
</gene>
<keyword evidence="1" id="KW-0732">Signal</keyword>
<name>A0ABD1T586_9LAMI</name>
<evidence type="ECO:0000313" key="3">
    <source>
        <dbReference type="Proteomes" id="UP001604277"/>
    </source>
</evidence>
<evidence type="ECO:0000256" key="1">
    <source>
        <dbReference type="SAM" id="SignalP"/>
    </source>
</evidence>
<sequence>MTGISLLSLQLILLEQVELLHGTREKLMEMVSLQIWSAQHGNQLLTHLREDHLQRLRMNPDHTLSSELDRPKCSRTCPSEHPHLVDKEHLFYFSHKPTVQPIWTASQANLTWQGSPILDHPKPHSLKVLDHPELEPALEPPGSTTQWRINRLIGSLKGEPLVISRLANSIGS</sequence>
<feature type="signal peptide" evidence="1">
    <location>
        <begin position="1"/>
        <end position="22"/>
    </location>
</feature>
<reference evidence="3" key="1">
    <citation type="submission" date="2024-07" db="EMBL/GenBank/DDBJ databases">
        <title>Two chromosome-level genome assemblies of Korean endemic species Abeliophyllum distichum and Forsythia ovata (Oleaceae).</title>
        <authorList>
            <person name="Jang H."/>
        </authorList>
    </citation>
    <scope>NUCLEOTIDE SEQUENCE [LARGE SCALE GENOMIC DNA]</scope>
</reference>